<dbReference type="InterPro" id="IPR005123">
    <property type="entry name" value="Oxoglu/Fe-dep_dioxygenase_dom"/>
</dbReference>
<gene>
    <name evidence="5" type="ORF">PGQ11_012517</name>
</gene>
<keyword evidence="6" id="KW-1185">Reference proteome</keyword>
<proteinExistence type="inferred from homology"/>
<dbReference type="InterPro" id="IPR044861">
    <property type="entry name" value="IPNS-like_FE2OG_OXY"/>
</dbReference>
<sequence length="477" mass="51885">MHRGPLTISKRTICQYTTRPRQHFISASSNSRVLLSNSVPISRTHYSTTRSKTSPLPNHIPPTLRDLKPLDFSAIMPHAEIPTPTTPGEFTPSEYPPFPSGLPTVQLETISLAKLLARDEAEQSRVFEICKGRGFFYLDLEDGNPTAGETLIRGAEAIAHAGTRTFALPLEEKLSYLMGATTTTTTGSGSDSGGAAGKPRQLFGYKKVGATLADKATGVRDTAEFFNVAKDDMVAPCADPADMPRRGASWPSSILEQRELFAGYMRAAHGVGMLILGLLVDKLGVKPEEIWNRHRIGELAGDHVRITRGPPRDKEEMPEIQTPSHTDFGTTNSITVLMNWLGGLQVWSESSHSAILTDGQPDVPGEWLWVVPKPGCAIINLGDAAVKFTNGVFCSGRHRVIPAPGPQGKFPRYSVVYFVRPEDKVIMEALEGDGIPKKELDFTGGEAEKKLTASEWIYQQALNIGTVFPSANPGAKN</sequence>
<dbReference type="InterPro" id="IPR050231">
    <property type="entry name" value="Iron_ascorbate_oxido_reductase"/>
</dbReference>
<evidence type="ECO:0000256" key="2">
    <source>
        <dbReference type="RuleBase" id="RU003682"/>
    </source>
</evidence>
<dbReference type="Gene3D" id="2.60.120.330">
    <property type="entry name" value="B-lactam Antibiotic, Isopenicillin N Synthase, Chain"/>
    <property type="match status" value="1"/>
</dbReference>
<dbReference type="PANTHER" id="PTHR47990">
    <property type="entry name" value="2-OXOGLUTARATE (2OG) AND FE(II)-DEPENDENT OXYGENASE SUPERFAMILY PROTEIN-RELATED"/>
    <property type="match status" value="1"/>
</dbReference>
<keyword evidence="2" id="KW-0560">Oxidoreductase</keyword>
<feature type="compositionally biased region" description="Basic and acidic residues" evidence="3">
    <location>
        <begin position="305"/>
        <end position="317"/>
    </location>
</feature>
<evidence type="ECO:0000313" key="6">
    <source>
        <dbReference type="Proteomes" id="UP001390339"/>
    </source>
</evidence>
<organism evidence="5 6">
    <name type="scientific">Apiospora arundinis</name>
    <dbReference type="NCBI Taxonomy" id="335852"/>
    <lineage>
        <taxon>Eukaryota</taxon>
        <taxon>Fungi</taxon>
        <taxon>Dikarya</taxon>
        <taxon>Ascomycota</taxon>
        <taxon>Pezizomycotina</taxon>
        <taxon>Sordariomycetes</taxon>
        <taxon>Xylariomycetidae</taxon>
        <taxon>Amphisphaeriales</taxon>
        <taxon>Apiosporaceae</taxon>
        <taxon>Apiospora</taxon>
    </lineage>
</organism>
<dbReference type="PROSITE" id="PS51471">
    <property type="entry name" value="FE2OG_OXY"/>
    <property type="match status" value="1"/>
</dbReference>
<dbReference type="Proteomes" id="UP001390339">
    <property type="component" value="Unassembled WGS sequence"/>
</dbReference>
<keyword evidence="2" id="KW-0479">Metal-binding</keyword>
<feature type="domain" description="Fe2OG dioxygenase" evidence="4">
    <location>
        <begin position="300"/>
        <end position="421"/>
    </location>
</feature>
<protein>
    <submittedName>
        <fullName evidence="5">Clavaminate synthase-like protein</fullName>
    </submittedName>
</protein>
<comment type="caution">
    <text evidence="5">The sequence shown here is derived from an EMBL/GenBank/DDBJ whole genome shotgun (WGS) entry which is preliminary data.</text>
</comment>
<name>A0ABR2I2P7_9PEZI</name>
<dbReference type="SUPFAM" id="SSF51197">
    <property type="entry name" value="Clavaminate synthase-like"/>
    <property type="match status" value="1"/>
</dbReference>
<reference evidence="5 6" key="1">
    <citation type="journal article" date="2024" name="IMA Fungus">
        <title>Apiospora arundinis, a panoply of carbohydrate-active enzymes and secondary metabolites.</title>
        <authorList>
            <person name="Sorensen T."/>
            <person name="Petersen C."/>
            <person name="Muurmann A.T."/>
            <person name="Christiansen J.V."/>
            <person name="Brundto M.L."/>
            <person name="Overgaard C.K."/>
            <person name="Boysen A.T."/>
            <person name="Wollenberg R.D."/>
            <person name="Larsen T.O."/>
            <person name="Sorensen J.L."/>
            <person name="Nielsen K.L."/>
            <person name="Sondergaard T.E."/>
        </authorList>
    </citation>
    <scope>NUCLEOTIDE SEQUENCE [LARGE SCALE GENOMIC DNA]</scope>
    <source>
        <strain evidence="5 6">AAU 773</strain>
    </source>
</reference>
<comment type="similarity">
    <text evidence="1 2">Belongs to the iron/ascorbate-dependent oxidoreductase family.</text>
</comment>
<keyword evidence="2" id="KW-0408">Iron</keyword>
<evidence type="ECO:0000259" key="4">
    <source>
        <dbReference type="PROSITE" id="PS51471"/>
    </source>
</evidence>
<evidence type="ECO:0000256" key="1">
    <source>
        <dbReference type="ARBA" id="ARBA00008056"/>
    </source>
</evidence>
<accession>A0ABR2I2P7</accession>
<dbReference type="InterPro" id="IPR027443">
    <property type="entry name" value="IPNS-like_sf"/>
</dbReference>
<evidence type="ECO:0000313" key="5">
    <source>
        <dbReference type="EMBL" id="KAK8856605.1"/>
    </source>
</evidence>
<evidence type="ECO:0000256" key="3">
    <source>
        <dbReference type="SAM" id="MobiDB-lite"/>
    </source>
</evidence>
<dbReference type="EMBL" id="JAPCWZ010000007">
    <property type="protein sequence ID" value="KAK8856605.1"/>
    <property type="molecule type" value="Genomic_DNA"/>
</dbReference>
<dbReference type="Pfam" id="PF03171">
    <property type="entry name" value="2OG-FeII_Oxy"/>
    <property type="match status" value="1"/>
</dbReference>
<feature type="region of interest" description="Disordered" evidence="3">
    <location>
        <begin position="305"/>
        <end position="328"/>
    </location>
</feature>